<feature type="non-terminal residue" evidence="1">
    <location>
        <position position="51"/>
    </location>
</feature>
<sequence length="51" mass="5857">MEMPRLARRQVTADQFGLFQDEIMLLVLAVEVRQLYYVGPTDLGCRVMEPG</sequence>
<proteinExistence type="predicted"/>
<name>A0A0B6YHG4_9EUPU</name>
<accession>A0A0B6YHG4</accession>
<gene>
    <name evidence="1" type="primary">ORF25572</name>
</gene>
<organism evidence="1">
    <name type="scientific">Arion vulgaris</name>
    <dbReference type="NCBI Taxonomy" id="1028688"/>
    <lineage>
        <taxon>Eukaryota</taxon>
        <taxon>Metazoa</taxon>
        <taxon>Spiralia</taxon>
        <taxon>Lophotrochozoa</taxon>
        <taxon>Mollusca</taxon>
        <taxon>Gastropoda</taxon>
        <taxon>Heterobranchia</taxon>
        <taxon>Euthyneura</taxon>
        <taxon>Panpulmonata</taxon>
        <taxon>Eupulmonata</taxon>
        <taxon>Stylommatophora</taxon>
        <taxon>Helicina</taxon>
        <taxon>Arionoidea</taxon>
        <taxon>Arionidae</taxon>
        <taxon>Arion</taxon>
    </lineage>
</organism>
<dbReference type="AlphaFoldDB" id="A0A0B6YHG4"/>
<evidence type="ECO:0000313" key="1">
    <source>
        <dbReference type="EMBL" id="CEK55594.1"/>
    </source>
</evidence>
<protein>
    <submittedName>
        <fullName evidence="1">Uncharacterized protein</fullName>
    </submittedName>
</protein>
<reference evidence="1" key="1">
    <citation type="submission" date="2014-12" db="EMBL/GenBank/DDBJ databases">
        <title>Insight into the proteome of Arion vulgaris.</title>
        <authorList>
            <person name="Aradska J."/>
            <person name="Bulat T."/>
            <person name="Smidak R."/>
            <person name="Sarate P."/>
            <person name="Gangsoo J."/>
            <person name="Sialana F."/>
            <person name="Bilban M."/>
            <person name="Lubec G."/>
        </authorList>
    </citation>
    <scope>NUCLEOTIDE SEQUENCE</scope>
    <source>
        <tissue evidence="1">Skin</tissue>
    </source>
</reference>
<dbReference type="EMBL" id="HACG01008729">
    <property type="protein sequence ID" value="CEK55594.1"/>
    <property type="molecule type" value="Transcribed_RNA"/>
</dbReference>